<dbReference type="GO" id="GO:0050660">
    <property type="term" value="F:flavin adenine dinucleotide binding"/>
    <property type="evidence" value="ECO:0007669"/>
    <property type="project" value="TreeGrafter"/>
</dbReference>
<dbReference type="GO" id="GO:0005829">
    <property type="term" value="C:cytosol"/>
    <property type="evidence" value="ECO:0007669"/>
    <property type="project" value="TreeGrafter"/>
</dbReference>
<dbReference type="InterPro" id="IPR001709">
    <property type="entry name" value="Flavoprot_Pyr_Nucl_cyt_Rdtase"/>
</dbReference>
<dbReference type="EC" id="1.8.1.2" evidence="5"/>
<dbReference type="GO" id="GO:0004783">
    <property type="term" value="F:sulfite reductase (NADPH) activity"/>
    <property type="evidence" value="ECO:0007669"/>
    <property type="project" value="UniProtKB-EC"/>
</dbReference>
<dbReference type="Gene3D" id="3.40.50.80">
    <property type="entry name" value="Nucleotide-binding domain of ferredoxin-NADP reductase (FNR) module"/>
    <property type="match status" value="1"/>
</dbReference>
<dbReference type="OrthoDB" id="1856718at2759"/>
<dbReference type="Pfam" id="PF00175">
    <property type="entry name" value="NAD_binding_1"/>
    <property type="match status" value="1"/>
</dbReference>
<evidence type="ECO:0000256" key="2">
    <source>
        <dbReference type="ARBA" id="ARBA00022630"/>
    </source>
</evidence>
<protein>
    <submittedName>
        <fullName evidence="5">Sulfite reductase [NADPH] flavoprotein component</fullName>
        <ecNumber evidence="5">1.8.1.2</ecNumber>
    </submittedName>
</protein>
<keyword evidence="6" id="KW-1185">Reference proteome</keyword>
<keyword evidence="3" id="KW-0274">FAD</keyword>
<accession>A0A9W8BF03</accession>
<evidence type="ECO:0000313" key="6">
    <source>
        <dbReference type="Proteomes" id="UP001150907"/>
    </source>
</evidence>
<dbReference type="InterPro" id="IPR001433">
    <property type="entry name" value="OxRdtase_FAD/NAD-bd"/>
</dbReference>
<evidence type="ECO:0000256" key="3">
    <source>
        <dbReference type="ARBA" id="ARBA00022827"/>
    </source>
</evidence>
<comment type="cofactor">
    <cofactor evidence="1">
        <name>FAD</name>
        <dbReference type="ChEBI" id="CHEBI:57692"/>
    </cofactor>
</comment>
<keyword evidence="5" id="KW-0560">Oxidoreductase</keyword>
<evidence type="ECO:0000256" key="1">
    <source>
        <dbReference type="ARBA" id="ARBA00001974"/>
    </source>
</evidence>
<name>A0A9W8BF03_9FUNG</name>
<dbReference type="PRINTS" id="PR00371">
    <property type="entry name" value="FPNCR"/>
</dbReference>
<keyword evidence="2" id="KW-0285">Flavoprotein</keyword>
<dbReference type="SUPFAM" id="SSF52343">
    <property type="entry name" value="Ferredoxin reductase-like, C-terminal NADP-linked domain"/>
    <property type="match status" value="1"/>
</dbReference>
<dbReference type="Proteomes" id="UP001150907">
    <property type="component" value="Unassembled WGS sequence"/>
</dbReference>
<reference evidence="5" key="1">
    <citation type="submission" date="2022-07" db="EMBL/GenBank/DDBJ databases">
        <title>Phylogenomic reconstructions and comparative analyses of Kickxellomycotina fungi.</title>
        <authorList>
            <person name="Reynolds N.K."/>
            <person name="Stajich J.E."/>
            <person name="Barry K."/>
            <person name="Grigoriev I.V."/>
            <person name="Crous P."/>
            <person name="Smith M.E."/>
        </authorList>
    </citation>
    <scope>NUCLEOTIDE SEQUENCE</scope>
    <source>
        <strain evidence="5">IMI 214461</strain>
    </source>
</reference>
<feature type="domain" description="Oxidoreductase FAD/NAD(P)-binding" evidence="4">
    <location>
        <begin position="3"/>
        <end position="104"/>
    </location>
</feature>
<dbReference type="PANTHER" id="PTHR19384:SF109">
    <property type="entry name" value="SULFITE REDUCTASE [NADPH] FLAVOPROTEIN COMPONENT"/>
    <property type="match status" value="1"/>
</dbReference>
<dbReference type="InterPro" id="IPR039261">
    <property type="entry name" value="FNR_nucleotide-bd"/>
</dbReference>
<gene>
    <name evidence="5" type="primary">MET10_1</name>
    <name evidence="5" type="ORF">H4R26_005047</name>
</gene>
<evidence type="ECO:0000259" key="4">
    <source>
        <dbReference type="Pfam" id="PF00175"/>
    </source>
</evidence>
<evidence type="ECO:0000313" key="5">
    <source>
        <dbReference type="EMBL" id="KAJ1999475.1"/>
    </source>
</evidence>
<comment type="caution">
    <text evidence="5">The sequence shown here is derived from an EMBL/GenBank/DDBJ whole genome shotgun (WGS) entry which is preliminary data.</text>
</comment>
<dbReference type="GO" id="GO:0010181">
    <property type="term" value="F:FMN binding"/>
    <property type="evidence" value="ECO:0007669"/>
    <property type="project" value="TreeGrafter"/>
</dbReference>
<proteinExistence type="predicted"/>
<organism evidence="5 6">
    <name type="scientific">Coemansia thaxteri</name>
    <dbReference type="NCBI Taxonomy" id="2663907"/>
    <lineage>
        <taxon>Eukaryota</taxon>
        <taxon>Fungi</taxon>
        <taxon>Fungi incertae sedis</taxon>
        <taxon>Zoopagomycota</taxon>
        <taxon>Kickxellomycotina</taxon>
        <taxon>Kickxellomycetes</taxon>
        <taxon>Kickxellales</taxon>
        <taxon>Kickxellaceae</taxon>
        <taxon>Coemansia</taxon>
    </lineage>
</organism>
<sequence>MAGLGTGMAPFRAFIEERAVRKRQGADVGPMTLYFGSRHRAMEYLYGEELEAYHADGLLTNLRLAFSRDQKDKVYIQHRMRDDSELLATQMLGQDGCFYLCGPTWPAGDVKDAMVGAFTTIGGVNPGDANNVIEALKESERYILEVY</sequence>
<dbReference type="EMBL" id="JANBQF010000699">
    <property type="protein sequence ID" value="KAJ1999475.1"/>
    <property type="molecule type" value="Genomic_DNA"/>
</dbReference>
<dbReference type="AlphaFoldDB" id="A0A9W8BF03"/>
<dbReference type="PANTHER" id="PTHR19384">
    <property type="entry name" value="NITRIC OXIDE SYNTHASE-RELATED"/>
    <property type="match status" value="1"/>
</dbReference>